<dbReference type="AlphaFoldDB" id="A0A6C0Y2H0"/>
<accession>A0A6C0Y2H0</accession>
<reference evidence="3 4" key="1">
    <citation type="submission" date="2019-09" db="EMBL/GenBank/DDBJ databases">
        <title>Non-baumannii Acinetobacter spp. carrying blaNDM-1 isolated in China.</title>
        <authorList>
            <person name="Cui C."/>
            <person name="Chen C."/>
            <person name="Sun J."/>
            <person name="Liu Y."/>
        </authorList>
    </citation>
    <scope>NUCLEOTIDE SEQUENCE [LARGE SCALE GENOMIC DNA]</scope>
    <source>
        <strain evidence="3 4">B18</strain>
    </source>
</reference>
<dbReference type="InterPro" id="IPR051016">
    <property type="entry name" value="Diverse_Substrate_AcTransf"/>
</dbReference>
<keyword evidence="1 3" id="KW-0808">Transferase</keyword>
<dbReference type="RefSeq" id="WP_163145873.1">
    <property type="nucleotide sequence ID" value="NZ_CP044455.1"/>
</dbReference>
<dbReference type="PANTHER" id="PTHR10545">
    <property type="entry name" value="DIAMINE N-ACETYLTRANSFERASE"/>
    <property type="match status" value="1"/>
</dbReference>
<keyword evidence="2" id="KW-0012">Acyltransferase</keyword>
<dbReference type="InterPro" id="IPR016181">
    <property type="entry name" value="Acyl_CoA_acyltransferase"/>
</dbReference>
<proteinExistence type="predicted"/>
<name>A0A6C0Y2H0_9GAMM</name>
<protein>
    <submittedName>
        <fullName evidence="3">GNAT family N-acetyltransferase</fullName>
    </submittedName>
</protein>
<evidence type="ECO:0000256" key="1">
    <source>
        <dbReference type="ARBA" id="ARBA00022679"/>
    </source>
</evidence>
<evidence type="ECO:0000313" key="4">
    <source>
        <dbReference type="Proteomes" id="UP000503440"/>
    </source>
</evidence>
<dbReference type="CDD" id="cd04301">
    <property type="entry name" value="NAT_SF"/>
    <property type="match status" value="1"/>
</dbReference>
<evidence type="ECO:0000313" key="3">
    <source>
        <dbReference type="EMBL" id="QIC70417.1"/>
    </source>
</evidence>
<dbReference type="PANTHER" id="PTHR10545:SF42">
    <property type="entry name" value="ACETYLTRANSFERASE"/>
    <property type="match status" value="1"/>
</dbReference>
<organism evidence="3 4">
    <name type="scientific">Acinetobacter indicus</name>
    <dbReference type="NCBI Taxonomy" id="756892"/>
    <lineage>
        <taxon>Bacteria</taxon>
        <taxon>Pseudomonadati</taxon>
        <taxon>Pseudomonadota</taxon>
        <taxon>Gammaproteobacteria</taxon>
        <taxon>Moraxellales</taxon>
        <taxon>Moraxellaceae</taxon>
        <taxon>Acinetobacter</taxon>
    </lineage>
</organism>
<dbReference type="GO" id="GO:0008080">
    <property type="term" value="F:N-acetyltransferase activity"/>
    <property type="evidence" value="ECO:0007669"/>
    <property type="project" value="TreeGrafter"/>
</dbReference>
<dbReference type="EMBL" id="CP044455">
    <property type="protein sequence ID" value="QIC70417.1"/>
    <property type="molecule type" value="Genomic_DNA"/>
</dbReference>
<dbReference type="PROSITE" id="PS51186">
    <property type="entry name" value="GNAT"/>
    <property type="match status" value="1"/>
</dbReference>
<sequence length="149" mass="17375">MTAISIVPLAQTSQPQWQALWAGYQAFYQTKLSDELSAHTWQRLTSAESAHMYGFAALFEQQMVGFVHVIEHDSCWTFRPYAYLQDLFTHPDYRGQGVARLLIEQVYTEAKKRQCDRVYWLTQEANQTAQILYDKVAHKTGFIQYKQSL</sequence>
<dbReference type="Pfam" id="PF00583">
    <property type="entry name" value="Acetyltransf_1"/>
    <property type="match status" value="1"/>
</dbReference>
<dbReference type="InterPro" id="IPR000182">
    <property type="entry name" value="GNAT_dom"/>
</dbReference>
<evidence type="ECO:0000256" key="2">
    <source>
        <dbReference type="ARBA" id="ARBA00023315"/>
    </source>
</evidence>
<dbReference type="Gene3D" id="3.40.630.30">
    <property type="match status" value="1"/>
</dbReference>
<dbReference type="Proteomes" id="UP000503440">
    <property type="component" value="Chromosome"/>
</dbReference>
<gene>
    <name evidence="3" type="ORF">FSC09_08295</name>
</gene>
<dbReference type="SUPFAM" id="SSF55729">
    <property type="entry name" value="Acyl-CoA N-acyltransferases (Nat)"/>
    <property type="match status" value="1"/>
</dbReference>